<proteinExistence type="predicted"/>
<organism evidence="1 2">
    <name type="scientific">Christiangramia sediminicola</name>
    <dbReference type="NCBI Taxonomy" id="3073267"/>
    <lineage>
        <taxon>Bacteria</taxon>
        <taxon>Pseudomonadati</taxon>
        <taxon>Bacteroidota</taxon>
        <taxon>Flavobacteriia</taxon>
        <taxon>Flavobacteriales</taxon>
        <taxon>Flavobacteriaceae</taxon>
        <taxon>Christiangramia</taxon>
    </lineage>
</organism>
<evidence type="ECO:0000313" key="1">
    <source>
        <dbReference type="EMBL" id="MDR5589095.1"/>
    </source>
</evidence>
<evidence type="ECO:0000313" key="2">
    <source>
        <dbReference type="Proteomes" id="UP001257234"/>
    </source>
</evidence>
<dbReference type="RefSeq" id="WP_309559997.1">
    <property type="nucleotide sequence ID" value="NZ_JAVJIU010000001.1"/>
</dbReference>
<protein>
    <submittedName>
        <fullName evidence="1">Uncharacterized protein</fullName>
    </submittedName>
</protein>
<accession>A0ABU1EL33</accession>
<gene>
    <name evidence="1" type="ORF">RE431_00480</name>
</gene>
<sequence length="165" mass="19374">MSKTGEINKDKILDSVAVTQDTISKIRPCRLQIFFGQNDKNMKLVLQTDNAILPDLPGGIDRGNRFSEVDIVKNNLWIKHELLRGHFEHRFQFREGKFKLMEYNFVESNGRGKVFYENLDFTTGIRRSQTDSYKKDKVLSKKEEYIVIETRPDLSNFNARSNKFY</sequence>
<reference evidence="2" key="1">
    <citation type="submission" date="2023-07" db="EMBL/GenBank/DDBJ databases">
        <title>Christiangramia sp. SM2212., a novel bacterium of the family Flavobacteriaceae isolated from the sea sediment.</title>
        <authorList>
            <person name="Wang J."/>
            <person name="Zhang X."/>
        </authorList>
    </citation>
    <scope>NUCLEOTIDE SEQUENCE [LARGE SCALE GENOMIC DNA]</scope>
    <source>
        <strain evidence="2">SM2212</strain>
    </source>
</reference>
<dbReference type="Proteomes" id="UP001257234">
    <property type="component" value="Unassembled WGS sequence"/>
</dbReference>
<keyword evidence="2" id="KW-1185">Reference proteome</keyword>
<comment type="caution">
    <text evidence="1">The sequence shown here is derived from an EMBL/GenBank/DDBJ whole genome shotgun (WGS) entry which is preliminary data.</text>
</comment>
<name>A0ABU1EL33_9FLAO</name>
<dbReference type="EMBL" id="JAVJIU010000001">
    <property type="protein sequence ID" value="MDR5589095.1"/>
    <property type="molecule type" value="Genomic_DNA"/>
</dbReference>